<dbReference type="GO" id="GO:0000155">
    <property type="term" value="F:phosphorelay sensor kinase activity"/>
    <property type="evidence" value="ECO:0007669"/>
    <property type="project" value="InterPro"/>
</dbReference>
<dbReference type="InterPro" id="IPR005467">
    <property type="entry name" value="His_kinase_dom"/>
</dbReference>
<feature type="transmembrane region" description="Helical" evidence="8">
    <location>
        <begin position="181"/>
        <end position="206"/>
    </location>
</feature>
<dbReference type="STRING" id="411467.BACCAP_00038"/>
<evidence type="ECO:0000256" key="3">
    <source>
        <dbReference type="ARBA" id="ARBA00012438"/>
    </source>
</evidence>
<evidence type="ECO:0000256" key="5">
    <source>
        <dbReference type="ARBA" id="ARBA00022679"/>
    </source>
</evidence>
<keyword evidence="6 10" id="KW-0418">Kinase</keyword>
<dbReference type="Gene3D" id="1.10.287.130">
    <property type="match status" value="1"/>
</dbReference>
<keyword evidence="8" id="KW-1133">Transmembrane helix</keyword>
<dbReference type="GO" id="GO:0016020">
    <property type="term" value="C:membrane"/>
    <property type="evidence" value="ECO:0007669"/>
    <property type="project" value="UniProtKB-SubCell"/>
</dbReference>
<dbReference type="InterPro" id="IPR036890">
    <property type="entry name" value="HATPase_C_sf"/>
</dbReference>
<dbReference type="PROSITE" id="PS50109">
    <property type="entry name" value="HIS_KIN"/>
    <property type="match status" value="1"/>
</dbReference>
<dbReference type="eggNOG" id="COG2205">
    <property type="taxonomic scope" value="Bacteria"/>
</dbReference>
<dbReference type="Pfam" id="PF02518">
    <property type="entry name" value="HATPase_c"/>
    <property type="match status" value="1"/>
</dbReference>
<comment type="catalytic activity">
    <reaction evidence="1">
        <text>ATP + protein L-histidine = ADP + protein N-phospho-L-histidine.</text>
        <dbReference type="EC" id="2.7.13.3"/>
    </reaction>
</comment>
<dbReference type="InterPro" id="IPR003661">
    <property type="entry name" value="HisK_dim/P_dom"/>
</dbReference>
<evidence type="ECO:0000313" key="10">
    <source>
        <dbReference type="EMBL" id="EDN02005.1"/>
    </source>
</evidence>
<evidence type="ECO:0000256" key="1">
    <source>
        <dbReference type="ARBA" id="ARBA00000085"/>
    </source>
</evidence>
<comment type="caution">
    <text evidence="10">The sequence shown here is derived from an EMBL/GenBank/DDBJ whole genome shotgun (WGS) entry which is preliminary data.</text>
</comment>
<comment type="subcellular location">
    <subcellularLocation>
        <location evidence="2">Membrane</location>
    </subcellularLocation>
</comment>
<dbReference type="PANTHER" id="PTHR43711">
    <property type="entry name" value="TWO-COMPONENT HISTIDINE KINASE"/>
    <property type="match status" value="1"/>
</dbReference>
<proteinExistence type="predicted"/>
<dbReference type="OrthoDB" id="9813151at2"/>
<dbReference type="Proteomes" id="UP000003639">
    <property type="component" value="Unassembled WGS sequence"/>
</dbReference>
<dbReference type="Pfam" id="PF00512">
    <property type="entry name" value="HisKA"/>
    <property type="match status" value="1"/>
</dbReference>
<reference evidence="10 11" key="1">
    <citation type="submission" date="2007-04" db="EMBL/GenBank/DDBJ databases">
        <authorList>
            <person name="Fulton L."/>
            <person name="Clifton S."/>
            <person name="Fulton B."/>
            <person name="Xu J."/>
            <person name="Minx P."/>
            <person name="Pepin K.H."/>
            <person name="Johnson M."/>
            <person name="Thiruvilangam P."/>
            <person name="Bhonagiri V."/>
            <person name="Nash W.E."/>
            <person name="Mardis E.R."/>
            <person name="Wilson R.K."/>
        </authorList>
    </citation>
    <scope>NUCLEOTIDE SEQUENCE [LARGE SCALE GENOMIC DNA]</scope>
    <source>
        <strain evidence="10 11">ATCC 29799</strain>
    </source>
</reference>
<dbReference type="EMBL" id="AAXG02000001">
    <property type="protein sequence ID" value="EDN02005.1"/>
    <property type="molecule type" value="Genomic_DNA"/>
</dbReference>
<dbReference type="EC" id="2.7.13.3" evidence="3"/>
<dbReference type="SMART" id="SM00388">
    <property type="entry name" value="HisKA"/>
    <property type="match status" value="1"/>
</dbReference>
<evidence type="ECO:0000256" key="2">
    <source>
        <dbReference type="ARBA" id="ARBA00004370"/>
    </source>
</evidence>
<dbReference type="PRINTS" id="PR00344">
    <property type="entry name" value="BCTRLSENSOR"/>
</dbReference>
<keyword evidence="4" id="KW-0597">Phosphoprotein</keyword>
<dbReference type="RefSeq" id="WP_006570604.1">
    <property type="nucleotide sequence ID" value="NZ_AAXG02000001.1"/>
</dbReference>
<evidence type="ECO:0000256" key="4">
    <source>
        <dbReference type="ARBA" id="ARBA00022553"/>
    </source>
</evidence>
<protein>
    <recommendedName>
        <fullName evidence="3">histidine kinase</fullName>
        <ecNumber evidence="3">2.7.13.3</ecNumber>
    </recommendedName>
</protein>
<dbReference type="PANTHER" id="PTHR43711:SF1">
    <property type="entry name" value="HISTIDINE KINASE 1"/>
    <property type="match status" value="1"/>
</dbReference>
<dbReference type="SUPFAM" id="SSF55874">
    <property type="entry name" value="ATPase domain of HSP90 chaperone/DNA topoisomerase II/histidine kinase"/>
    <property type="match status" value="1"/>
</dbReference>
<feature type="domain" description="Histidine kinase" evidence="9">
    <location>
        <begin position="226"/>
        <end position="438"/>
    </location>
</feature>
<dbReference type="Gene3D" id="3.30.565.10">
    <property type="entry name" value="Histidine kinase-like ATPase, C-terminal domain"/>
    <property type="match status" value="1"/>
</dbReference>
<dbReference type="SMART" id="SM00387">
    <property type="entry name" value="HATPase_c"/>
    <property type="match status" value="1"/>
</dbReference>
<gene>
    <name evidence="10" type="ORF">BACCAP_00038</name>
</gene>
<evidence type="ECO:0000259" key="9">
    <source>
        <dbReference type="PROSITE" id="PS50109"/>
    </source>
</evidence>
<accession>A6NPA9</accession>
<evidence type="ECO:0000256" key="6">
    <source>
        <dbReference type="ARBA" id="ARBA00022777"/>
    </source>
</evidence>
<dbReference type="FunFam" id="3.30.565.10:FF:000006">
    <property type="entry name" value="Sensor histidine kinase WalK"/>
    <property type="match status" value="1"/>
</dbReference>
<reference evidence="10 11" key="2">
    <citation type="submission" date="2007-06" db="EMBL/GenBank/DDBJ databases">
        <title>Draft genome sequence of Pseudoflavonifractor capillosus ATCC 29799.</title>
        <authorList>
            <person name="Sudarsanam P."/>
            <person name="Ley R."/>
            <person name="Guruge J."/>
            <person name="Turnbaugh P.J."/>
            <person name="Mahowald M."/>
            <person name="Liep D."/>
            <person name="Gordon J."/>
        </authorList>
    </citation>
    <scope>NUCLEOTIDE SEQUENCE [LARGE SCALE GENOMIC DNA]</scope>
    <source>
        <strain evidence="10 11">ATCC 29799</strain>
    </source>
</reference>
<dbReference type="AlphaFoldDB" id="A6NPA9"/>
<keyword evidence="11" id="KW-1185">Reference proteome</keyword>
<sequence length="438" mass="47436">MSSAVRRREALLRLRRRLTLLAAGLTGAVLLVMALVALSIAEEQLRVSRESAFQSNINAIVAKIQADRIISTEWLAQTEATDRLIIALWDGGAPLRFSGAWTPETGRETLIQRARDGGTARGVDVDARPLSVIETTATPPFEVAGDHGDRYLAAVVLIPAHDGWQSLVLLRDMTGAERQVLLLRAAFAGLVVLGVVALLGLCWVLAGRAMAPVEASQRRQAEFVAAASHELRAPLAVIRTSASALRVEPERANALTDGIERECARMARLVEDLLSLAGMDAGSWSIRRERVDLDTLLLETADDFYPIARRKGQTLALEVPDEPLPSVTGDPQRLRQILSVLLDNACSYTPEGGTITLSGAVEGRWACLRTSDTGPGIGPEHLPHIFDRFYRADAARTGKGHFGLGLSIARELARLHGGELSVERTGPQGTVFLLRLRL</sequence>
<dbReference type="InterPro" id="IPR004358">
    <property type="entry name" value="Sig_transdc_His_kin-like_C"/>
</dbReference>
<dbReference type="InterPro" id="IPR036097">
    <property type="entry name" value="HisK_dim/P_sf"/>
</dbReference>
<evidence type="ECO:0000256" key="7">
    <source>
        <dbReference type="ARBA" id="ARBA00023012"/>
    </source>
</evidence>
<keyword evidence="8" id="KW-0472">Membrane</keyword>
<keyword evidence="8" id="KW-0812">Transmembrane</keyword>
<organism evidence="10 11">
    <name type="scientific">Pseudoflavonifractor capillosus ATCC 29799</name>
    <dbReference type="NCBI Taxonomy" id="411467"/>
    <lineage>
        <taxon>Bacteria</taxon>
        <taxon>Bacillati</taxon>
        <taxon>Bacillota</taxon>
        <taxon>Clostridia</taxon>
        <taxon>Eubacteriales</taxon>
        <taxon>Oscillospiraceae</taxon>
        <taxon>Pseudoflavonifractor</taxon>
    </lineage>
</organism>
<evidence type="ECO:0000256" key="8">
    <source>
        <dbReference type="SAM" id="Phobius"/>
    </source>
</evidence>
<dbReference type="InterPro" id="IPR050736">
    <property type="entry name" value="Sensor_HK_Regulatory"/>
</dbReference>
<keyword evidence="7" id="KW-0902">Two-component regulatory system</keyword>
<evidence type="ECO:0000313" key="11">
    <source>
        <dbReference type="Proteomes" id="UP000003639"/>
    </source>
</evidence>
<dbReference type="SUPFAM" id="SSF47384">
    <property type="entry name" value="Homodimeric domain of signal transducing histidine kinase"/>
    <property type="match status" value="1"/>
</dbReference>
<name>A6NPA9_9FIRM</name>
<dbReference type="CDD" id="cd00075">
    <property type="entry name" value="HATPase"/>
    <property type="match status" value="1"/>
</dbReference>
<dbReference type="InterPro" id="IPR003594">
    <property type="entry name" value="HATPase_dom"/>
</dbReference>
<keyword evidence="5" id="KW-0808">Transferase</keyword>
<dbReference type="CDD" id="cd00082">
    <property type="entry name" value="HisKA"/>
    <property type="match status" value="1"/>
</dbReference>